<evidence type="ECO:0000313" key="1">
    <source>
        <dbReference type="EMBL" id="CAG9570778.1"/>
    </source>
</evidence>
<accession>A0A8J2QT28</accession>
<name>A0A8J2QT28_9NEOP</name>
<dbReference type="OrthoDB" id="6617753at2759"/>
<organism evidence="1 2">
    <name type="scientific">Danaus chrysippus</name>
    <name type="common">African queen</name>
    <dbReference type="NCBI Taxonomy" id="151541"/>
    <lineage>
        <taxon>Eukaryota</taxon>
        <taxon>Metazoa</taxon>
        <taxon>Ecdysozoa</taxon>
        <taxon>Arthropoda</taxon>
        <taxon>Hexapoda</taxon>
        <taxon>Insecta</taxon>
        <taxon>Pterygota</taxon>
        <taxon>Neoptera</taxon>
        <taxon>Endopterygota</taxon>
        <taxon>Lepidoptera</taxon>
        <taxon>Glossata</taxon>
        <taxon>Ditrysia</taxon>
        <taxon>Papilionoidea</taxon>
        <taxon>Nymphalidae</taxon>
        <taxon>Danainae</taxon>
        <taxon>Danaini</taxon>
        <taxon>Danaina</taxon>
        <taxon>Danaus</taxon>
        <taxon>Anosia</taxon>
    </lineage>
</organism>
<keyword evidence="2" id="KW-1185">Reference proteome</keyword>
<evidence type="ECO:0000313" key="2">
    <source>
        <dbReference type="Proteomes" id="UP000789524"/>
    </source>
</evidence>
<comment type="caution">
    <text evidence="1">The sequence shown here is derived from an EMBL/GenBank/DDBJ whole genome shotgun (WGS) entry which is preliminary data.</text>
</comment>
<proteinExistence type="predicted"/>
<sequence length="189" mass="22152">MGVDKHYRVEWEKEDMFKGWLCKAPEDLISSGHGEAYCKWCKDSNKIYISDKHKSQELPKNPKRYSCDEDQQAQNVIVENFKQLQHKQREKFSSSNNVVHLTSISDDYQKKDEHYYWVMACASDLRNMEKTQQIYAKKAIAEIIMEGQLGTLDRDSVRINKRLDNDSIVLKIGSPLPEYERDGLQNDQD</sequence>
<dbReference type="AlphaFoldDB" id="A0A8J2QT28"/>
<protein>
    <submittedName>
        <fullName evidence="1">(African queen) hypothetical protein</fullName>
    </submittedName>
</protein>
<gene>
    <name evidence="1" type="ORF">DCHRY22_LOCUS9451</name>
</gene>
<reference evidence="1" key="1">
    <citation type="submission" date="2021-09" db="EMBL/GenBank/DDBJ databases">
        <authorList>
            <person name="Martin H S."/>
        </authorList>
    </citation>
    <scope>NUCLEOTIDE SEQUENCE</scope>
</reference>
<dbReference type="Proteomes" id="UP000789524">
    <property type="component" value="Unassembled WGS sequence"/>
</dbReference>
<dbReference type="EMBL" id="CAKASE010000066">
    <property type="protein sequence ID" value="CAG9570778.1"/>
    <property type="molecule type" value="Genomic_DNA"/>
</dbReference>